<dbReference type="InterPro" id="IPR019775">
    <property type="entry name" value="WD40_repeat_CS"/>
</dbReference>
<dbReference type="PROSITE" id="PS00678">
    <property type="entry name" value="WD_REPEATS_1"/>
    <property type="match status" value="2"/>
</dbReference>
<dbReference type="GO" id="GO:0005737">
    <property type="term" value="C:cytoplasm"/>
    <property type="evidence" value="ECO:0007669"/>
    <property type="project" value="UniProtKB-SubCell"/>
</dbReference>
<dbReference type="SMART" id="SM00668">
    <property type="entry name" value="CTLH"/>
    <property type="match status" value="1"/>
</dbReference>
<dbReference type="Proteomes" id="UP000324632">
    <property type="component" value="Chromosome 17"/>
</dbReference>
<evidence type="ECO:0000313" key="15">
    <source>
        <dbReference type="EMBL" id="KAA0709654.1"/>
    </source>
</evidence>
<evidence type="ECO:0000256" key="11">
    <source>
        <dbReference type="ARBA" id="ARBA00031988"/>
    </source>
</evidence>
<evidence type="ECO:0000256" key="7">
    <source>
        <dbReference type="ARBA" id="ARBA00023187"/>
    </source>
</evidence>
<evidence type="ECO:0000256" key="5">
    <source>
        <dbReference type="ARBA" id="ARBA00022664"/>
    </source>
</evidence>
<dbReference type="InterPro" id="IPR006595">
    <property type="entry name" value="CTLH_C"/>
</dbReference>
<evidence type="ECO:0000256" key="4">
    <source>
        <dbReference type="ARBA" id="ARBA00022574"/>
    </source>
</evidence>
<evidence type="ECO:0000256" key="13">
    <source>
        <dbReference type="PROSITE-ProRule" id="PRU00221"/>
    </source>
</evidence>
<dbReference type="InterPro" id="IPR020472">
    <property type="entry name" value="WD40_PAC1"/>
</dbReference>
<protein>
    <recommendedName>
        <fullName evidence="10">WD40 repeat-containing protein SMU1</fullName>
    </recommendedName>
    <alternativeName>
        <fullName evidence="11">Smu-1 suppressor of mec-8 and unc-52 protein homolog</fullName>
    </alternativeName>
</protein>
<evidence type="ECO:0000256" key="1">
    <source>
        <dbReference type="ARBA" id="ARBA00004324"/>
    </source>
</evidence>
<reference evidence="15 16" key="1">
    <citation type="journal article" date="2019" name="Mol. Ecol. Resour.">
        <title>Chromosome-level genome assembly of Triplophysa tibetana, a fish adapted to the harsh high-altitude environment of the Tibetan Plateau.</title>
        <authorList>
            <person name="Yang X."/>
            <person name="Liu H."/>
            <person name="Ma Z."/>
            <person name="Zou Y."/>
            <person name="Zou M."/>
            <person name="Mao Y."/>
            <person name="Li X."/>
            <person name="Wang H."/>
            <person name="Chen T."/>
            <person name="Wang W."/>
            <person name="Yang R."/>
        </authorList>
    </citation>
    <scope>NUCLEOTIDE SEQUENCE [LARGE SCALE GENOMIC DNA]</scope>
    <source>
        <strain evidence="15">TTIB1903HZAU</strain>
        <tissue evidence="15">Muscle</tissue>
    </source>
</reference>
<dbReference type="Pfam" id="PF17814">
    <property type="entry name" value="LisH_TPL"/>
    <property type="match status" value="1"/>
</dbReference>
<dbReference type="Pfam" id="PF00400">
    <property type="entry name" value="WD40"/>
    <property type="match status" value="5"/>
</dbReference>
<evidence type="ECO:0000313" key="16">
    <source>
        <dbReference type="Proteomes" id="UP000324632"/>
    </source>
</evidence>
<feature type="repeat" description="WD" evidence="13">
    <location>
        <begin position="350"/>
        <end position="391"/>
    </location>
</feature>
<dbReference type="SMART" id="SM00320">
    <property type="entry name" value="WD40"/>
    <property type="match status" value="7"/>
</dbReference>
<gene>
    <name evidence="15" type="ORF">E1301_Tti003921</name>
</gene>
<proteinExistence type="inferred from homology"/>
<accession>A0A5A9NI41</accession>
<dbReference type="PROSITE" id="PS50294">
    <property type="entry name" value="WD_REPEATS_REGION"/>
    <property type="match status" value="4"/>
</dbReference>
<dbReference type="SUPFAM" id="SSF50978">
    <property type="entry name" value="WD40 repeat-like"/>
    <property type="match status" value="1"/>
</dbReference>
<name>A0A5A9NI41_9TELE</name>
<evidence type="ECO:0000256" key="9">
    <source>
        <dbReference type="ARBA" id="ARBA00025801"/>
    </source>
</evidence>
<comment type="subcellular location">
    <subcellularLocation>
        <location evidence="2">Cytoplasm</location>
    </subcellularLocation>
    <subcellularLocation>
        <location evidence="1">Nucleus speckle</location>
    </subcellularLocation>
</comment>
<dbReference type="Gene3D" id="2.130.10.10">
    <property type="entry name" value="YVTN repeat-like/Quinoprotein amine dehydrogenase"/>
    <property type="match status" value="1"/>
</dbReference>
<keyword evidence="5" id="KW-0507">mRNA processing</keyword>
<dbReference type="InterPro" id="IPR036322">
    <property type="entry name" value="WD40_repeat_dom_sf"/>
</dbReference>
<dbReference type="PRINTS" id="PR00320">
    <property type="entry name" value="GPROTEINBRPT"/>
</dbReference>
<comment type="subunit">
    <text evidence="12">Component of the spliceosome B complex. Interacts with IK.</text>
</comment>
<comment type="similarity">
    <text evidence="9">Belongs to the WD repeat SMU1 family.</text>
</comment>
<evidence type="ECO:0000256" key="6">
    <source>
        <dbReference type="ARBA" id="ARBA00022737"/>
    </source>
</evidence>
<feature type="repeat" description="WD" evidence="13">
    <location>
        <begin position="392"/>
        <end position="433"/>
    </location>
</feature>
<evidence type="ECO:0000256" key="10">
    <source>
        <dbReference type="ARBA" id="ARBA00026184"/>
    </source>
</evidence>
<dbReference type="InterPro" id="IPR006594">
    <property type="entry name" value="LisH"/>
</dbReference>
<dbReference type="GO" id="GO:0016607">
    <property type="term" value="C:nuclear speck"/>
    <property type="evidence" value="ECO:0007669"/>
    <property type="project" value="UniProtKB-SubCell"/>
</dbReference>
<keyword evidence="8" id="KW-0539">Nucleus</keyword>
<feature type="domain" description="CTLH" evidence="14">
    <location>
        <begin position="53"/>
        <end position="105"/>
    </location>
</feature>
<dbReference type="InterPro" id="IPR054532">
    <property type="entry name" value="TPL_SMU1_LisH-like"/>
</dbReference>
<keyword evidence="3" id="KW-0963">Cytoplasm</keyword>
<evidence type="ECO:0000259" key="14">
    <source>
        <dbReference type="PROSITE" id="PS50897"/>
    </source>
</evidence>
<keyword evidence="6" id="KW-0677">Repeat</keyword>
<dbReference type="PANTHER" id="PTHR22848">
    <property type="entry name" value="WD40 REPEAT PROTEIN"/>
    <property type="match status" value="1"/>
</dbReference>
<feature type="repeat" description="WD" evidence="13">
    <location>
        <begin position="307"/>
        <end position="348"/>
    </location>
</feature>
<feature type="repeat" description="WD" evidence="13">
    <location>
        <begin position="257"/>
        <end position="298"/>
    </location>
</feature>
<feature type="repeat" description="WD" evidence="13">
    <location>
        <begin position="527"/>
        <end position="560"/>
    </location>
</feature>
<dbReference type="FunFam" id="2.130.10.10:FF:000289">
    <property type="entry name" value="WD40 repeat-containing protein SMU1"/>
    <property type="match status" value="1"/>
</dbReference>
<dbReference type="CDD" id="cd00200">
    <property type="entry name" value="WD40"/>
    <property type="match status" value="1"/>
</dbReference>
<keyword evidence="4 13" id="KW-0853">WD repeat</keyword>
<dbReference type="AlphaFoldDB" id="A0A5A9NI41"/>
<dbReference type="EMBL" id="SOYY01000017">
    <property type="protein sequence ID" value="KAA0709654.1"/>
    <property type="molecule type" value="Genomic_DNA"/>
</dbReference>
<evidence type="ECO:0000256" key="3">
    <source>
        <dbReference type="ARBA" id="ARBA00022490"/>
    </source>
</evidence>
<evidence type="ECO:0000256" key="8">
    <source>
        <dbReference type="ARBA" id="ARBA00023242"/>
    </source>
</evidence>
<organism evidence="15 16">
    <name type="scientific">Triplophysa tibetana</name>
    <dbReference type="NCBI Taxonomy" id="1572043"/>
    <lineage>
        <taxon>Eukaryota</taxon>
        <taxon>Metazoa</taxon>
        <taxon>Chordata</taxon>
        <taxon>Craniata</taxon>
        <taxon>Vertebrata</taxon>
        <taxon>Euteleostomi</taxon>
        <taxon>Actinopterygii</taxon>
        <taxon>Neopterygii</taxon>
        <taxon>Teleostei</taxon>
        <taxon>Ostariophysi</taxon>
        <taxon>Cypriniformes</taxon>
        <taxon>Nemacheilidae</taxon>
        <taxon>Triplophysa</taxon>
    </lineage>
</organism>
<dbReference type="GO" id="GO:0000398">
    <property type="term" value="P:mRNA splicing, via spliceosome"/>
    <property type="evidence" value="ECO:0007669"/>
    <property type="project" value="InterPro"/>
</dbReference>
<dbReference type="PROSITE" id="PS50897">
    <property type="entry name" value="CTLH"/>
    <property type="match status" value="1"/>
</dbReference>
<dbReference type="FunFam" id="2.130.10.10:FF:000082">
    <property type="entry name" value="WD40 repeat-containing protein SMU1"/>
    <property type="match status" value="1"/>
</dbReference>
<keyword evidence="7" id="KW-0508">mRNA splicing</keyword>
<evidence type="ECO:0000256" key="12">
    <source>
        <dbReference type="ARBA" id="ARBA00046364"/>
    </source>
</evidence>
<sequence length="560" mass="62878">MAFVALNLFDTATHINYFIMDSVIRLIMQYLKENNLQKTLVTLQEETTVSLNTVDSIESFVADINSGHWDTVLQAIQSLKLPDKTLIDLYEQVVLELIELRELGAARSLLRQTDPMIMLKQTQPERYIHLENLLARSYFDPREAYPDGSSKEKRRAAIAQALAGEVSVVPPSRLMALLGQVSQVSLATRYQPSRVLQSFGLSDVLIVTVFFSVKSLKWQQHQGLLPPGMTIDLFRGKAAVKDVEDERFPTQLCRHIKFGQKSHVECSRFSPDGQYLVTGSVDGFIEVWNFTTGKIRKDLKYQAQDNFMMMDDAVLCMSFSRDTEMLATGAQDGKMKVWKIQSGQCLRRYERAHSKGVTCLSFSKDSTQILSASFDQTIRIHGLKSGKCLKEFRGHSSFVNEATLTPDGHHVISASSDGTVKIWNVKTTECTSTFKSLGTSAGTDITVNNVILLPKNPEHFVVCNRSNTMVIMNMQGQIVRSFSSGKREGGDFVCCTLSPRGEWIYCVGEDFVLYCFSTATGKLERTLTVHEKDVIGIAHHPHQNLIATYSEDGLLKLWKP</sequence>
<dbReference type="SMART" id="SM00667">
    <property type="entry name" value="LisH"/>
    <property type="match status" value="1"/>
</dbReference>
<dbReference type="PROSITE" id="PS50082">
    <property type="entry name" value="WD_REPEATS_2"/>
    <property type="match status" value="5"/>
</dbReference>
<dbReference type="InterPro" id="IPR045184">
    <property type="entry name" value="SMU1"/>
</dbReference>
<comment type="caution">
    <text evidence="15">The sequence shown here is derived from an EMBL/GenBank/DDBJ whole genome shotgun (WGS) entry which is preliminary data.</text>
</comment>
<dbReference type="PROSITE" id="PS50896">
    <property type="entry name" value="LISH"/>
    <property type="match status" value="1"/>
</dbReference>
<evidence type="ECO:0000256" key="2">
    <source>
        <dbReference type="ARBA" id="ARBA00004496"/>
    </source>
</evidence>
<keyword evidence="16" id="KW-1185">Reference proteome</keyword>
<dbReference type="InterPro" id="IPR015943">
    <property type="entry name" value="WD40/YVTN_repeat-like_dom_sf"/>
</dbReference>
<dbReference type="InterPro" id="IPR001680">
    <property type="entry name" value="WD40_rpt"/>
</dbReference>